<organism evidence="4 5">
    <name type="scientific">Cocos nucifera</name>
    <name type="common">Coconut palm</name>
    <dbReference type="NCBI Taxonomy" id="13894"/>
    <lineage>
        <taxon>Eukaryota</taxon>
        <taxon>Viridiplantae</taxon>
        <taxon>Streptophyta</taxon>
        <taxon>Embryophyta</taxon>
        <taxon>Tracheophyta</taxon>
        <taxon>Spermatophyta</taxon>
        <taxon>Magnoliopsida</taxon>
        <taxon>Liliopsida</taxon>
        <taxon>Arecaceae</taxon>
        <taxon>Arecoideae</taxon>
        <taxon>Cocoseae</taxon>
        <taxon>Attaleinae</taxon>
        <taxon>Cocos</taxon>
    </lineage>
</organism>
<evidence type="ECO:0000313" key="4">
    <source>
        <dbReference type="EMBL" id="KAG1334590.1"/>
    </source>
</evidence>
<evidence type="ECO:0000313" key="5">
    <source>
        <dbReference type="Proteomes" id="UP000797356"/>
    </source>
</evidence>
<dbReference type="GO" id="GO:0008270">
    <property type="term" value="F:zinc ion binding"/>
    <property type="evidence" value="ECO:0007669"/>
    <property type="project" value="TreeGrafter"/>
</dbReference>
<dbReference type="GO" id="GO:0051903">
    <property type="term" value="F:S-(hydroxymethyl)glutathione dehydrogenase [NAD(P)+] activity"/>
    <property type="evidence" value="ECO:0007669"/>
    <property type="project" value="TreeGrafter"/>
</dbReference>
<protein>
    <submittedName>
        <fullName evidence="4">Putative Alcohol dehydrogenase-like 7</fullName>
    </submittedName>
</protein>
<gene>
    <name evidence="4" type="ORF">COCNU_03G007090</name>
</gene>
<keyword evidence="5" id="KW-1185">Reference proteome</keyword>
<evidence type="ECO:0000256" key="3">
    <source>
        <dbReference type="ARBA" id="ARBA00049243"/>
    </source>
</evidence>
<keyword evidence="1" id="KW-0479">Metal-binding</keyword>
<dbReference type="PANTHER" id="PTHR43880">
    <property type="entry name" value="ALCOHOL DEHYDROGENASE"/>
    <property type="match status" value="1"/>
</dbReference>
<reference evidence="4" key="2">
    <citation type="submission" date="2019-07" db="EMBL/GenBank/DDBJ databases">
        <authorList>
            <person name="Yang Y."/>
            <person name="Bocs S."/>
            <person name="Baudouin L."/>
        </authorList>
    </citation>
    <scope>NUCLEOTIDE SEQUENCE</scope>
    <source>
        <tissue evidence="4">Spear leaf of Hainan Tall coconut</tissue>
    </source>
</reference>
<dbReference type="Proteomes" id="UP000797356">
    <property type="component" value="Chromosome 3"/>
</dbReference>
<comment type="caution">
    <text evidence="4">The sequence shown here is derived from an EMBL/GenBank/DDBJ whole genome shotgun (WGS) entry which is preliminary data.</text>
</comment>
<name>A0A8K0I2E5_COCNU</name>
<dbReference type="EMBL" id="CM017874">
    <property type="protein sequence ID" value="KAG1334590.1"/>
    <property type="molecule type" value="Genomic_DNA"/>
</dbReference>
<keyword evidence="2" id="KW-0862">Zinc</keyword>
<evidence type="ECO:0000256" key="1">
    <source>
        <dbReference type="ARBA" id="ARBA00022723"/>
    </source>
</evidence>
<evidence type="ECO:0000256" key="2">
    <source>
        <dbReference type="ARBA" id="ARBA00022833"/>
    </source>
</evidence>
<dbReference type="OrthoDB" id="417550at2759"/>
<dbReference type="GO" id="GO:0004022">
    <property type="term" value="F:alcohol dehydrogenase (NAD+) activity"/>
    <property type="evidence" value="ECO:0007669"/>
    <property type="project" value="UniProtKB-EC"/>
</dbReference>
<reference evidence="4" key="1">
    <citation type="journal article" date="2017" name="Gigascience">
        <title>The genome draft of coconut (Cocos nucifera).</title>
        <authorList>
            <person name="Xiao Y."/>
            <person name="Xu P."/>
            <person name="Fan H."/>
            <person name="Baudouin L."/>
            <person name="Xia W."/>
            <person name="Bocs S."/>
            <person name="Xu J."/>
            <person name="Li Q."/>
            <person name="Guo A."/>
            <person name="Zhou L."/>
            <person name="Li J."/>
            <person name="Wu Y."/>
            <person name="Ma Z."/>
            <person name="Armero A."/>
            <person name="Issali A.E."/>
            <person name="Liu N."/>
            <person name="Peng M."/>
            <person name="Yang Y."/>
        </authorList>
    </citation>
    <scope>NUCLEOTIDE SEQUENCE</scope>
    <source>
        <tissue evidence="4">Spear leaf of Hainan Tall coconut</tissue>
    </source>
</reference>
<dbReference type="GO" id="GO:0005829">
    <property type="term" value="C:cytosol"/>
    <property type="evidence" value="ECO:0007669"/>
    <property type="project" value="TreeGrafter"/>
</dbReference>
<dbReference type="GO" id="GO:0046294">
    <property type="term" value="P:formaldehyde catabolic process"/>
    <property type="evidence" value="ECO:0007669"/>
    <property type="project" value="TreeGrafter"/>
</dbReference>
<sequence length="63" mass="6779">MQGWGKTIILGVEMHGSPLCISSSEILRGKCIKGSLFGGIKAKNDIPILVKKYLSKVSFLEAS</sequence>
<proteinExistence type="predicted"/>
<dbReference type="Gene3D" id="3.40.50.720">
    <property type="entry name" value="NAD(P)-binding Rossmann-like Domain"/>
    <property type="match status" value="1"/>
</dbReference>
<accession>A0A8K0I2E5</accession>
<dbReference type="Gene3D" id="3.90.180.10">
    <property type="entry name" value="Medium-chain alcohol dehydrogenases, catalytic domain"/>
    <property type="match status" value="1"/>
</dbReference>
<comment type="catalytic activity">
    <reaction evidence="3">
        <text>a primary alcohol + NAD(+) = an aldehyde + NADH + H(+)</text>
        <dbReference type="Rhea" id="RHEA:10736"/>
        <dbReference type="ChEBI" id="CHEBI:15378"/>
        <dbReference type="ChEBI" id="CHEBI:15734"/>
        <dbReference type="ChEBI" id="CHEBI:17478"/>
        <dbReference type="ChEBI" id="CHEBI:57540"/>
        <dbReference type="ChEBI" id="CHEBI:57945"/>
        <dbReference type="EC" id="1.1.1.1"/>
    </reaction>
</comment>
<dbReference type="AlphaFoldDB" id="A0A8K0I2E5"/>
<dbReference type="PANTHER" id="PTHR43880:SF10">
    <property type="entry name" value="ALCOHOL DEHYDROGENASE-LIKE 2"/>
    <property type="match status" value="1"/>
</dbReference>